<keyword evidence="6" id="KW-0812">Transmembrane</keyword>
<dbReference type="EMBL" id="HG739171">
    <property type="protein sequence ID" value="CDP14488.1"/>
    <property type="molecule type" value="Genomic_DNA"/>
</dbReference>
<dbReference type="PhylomeDB" id="A0A068V3M3"/>
<name>A0A068V3M3_COFCA</name>
<evidence type="ECO:0000313" key="9">
    <source>
        <dbReference type="Proteomes" id="UP000295252"/>
    </source>
</evidence>
<organism evidence="8 9">
    <name type="scientific">Coffea canephora</name>
    <name type="common">Robusta coffee</name>
    <dbReference type="NCBI Taxonomy" id="49390"/>
    <lineage>
        <taxon>Eukaryota</taxon>
        <taxon>Viridiplantae</taxon>
        <taxon>Streptophyta</taxon>
        <taxon>Embryophyta</taxon>
        <taxon>Tracheophyta</taxon>
        <taxon>Spermatophyta</taxon>
        <taxon>Magnoliopsida</taxon>
        <taxon>eudicotyledons</taxon>
        <taxon>Gunneridae</taxon>
        <taxon>Pentapetalae</taxon>
        <taxon>asterids</taxon>
        <taxon>lamiids</taxon>
        <taxon>Gentianales</taxon>
        <taxon>Rubiaceae</taxon>
        <taxon>Ixoroideae</taxon>
        <taxon>Gardenieae complex</taxon>
        <taxon>Bertiereae - Coffeeae clade</taxon>
        <taxon>Coffeeae</taxon>
        <taxon>Coffea</taxon>
    </lineage>
</organism>
<sequence length="113" mass="12814">MIMFSTFEHSVDLICQNIVQKRNEEQFDNLSPVWILANAAGAVRTMISNPVDLFIMSSLDNRKAETVVLFGSQNHTGFVNLFTRSLLVRMTIVGRVVSLQWFFYVSIKVLSGL</sequence>
<keyword evidence="9" id="KW-1185">Reference proteome</keyword>
<evidence type="ECO:0000256" key="5">
    <source>
        <dbReference type="ARBA" id="ARBA00022792"/>
    </source>
</evidence>
<dbReference type="GO" id="GO:0005743">
    <property type="term" value="C:mitochondrial inner membrane"/>
    <property type="evidence" value="ECO:0007669"/>
    <property type="project" value="UniProtKB-SubCell"/>
</dbReference>
<dbReference type="InParanoid" id="A0A068V3M3"/>
<keyword evidence="6" id="KW-1133">Transmembrane helix</keyword>
<dbReference type="STRING" id="49390.A0A068V3M3"/>
<dbReference type="InterPro" id="IPR044677">
    <property type="entry name" value="SLC25A3/Pic2/Mir1-like"/>
</dbReference>
<evidence type="ECO:0000256" key="4">
    <source>
        <dbReference type="ARBA" id="ARBA00022737"/>
    </source>
</evidence>
<dbReference type="GO" id="GO:1990547">
    <property type="term" value="P:mitochondrial phosphate ion transmembrane transport"/>
    <property type="evidence" value="ECO:0007669"/>
    <property type="project" value="InterPro"/>
</dbReference>
<evidence type="ECO:0000313" key="8">
    <source>
        <dbReference type="EMBL" id="CDP14488.1"/>
    </source>
</evidence>
<evidence type="ECO:0000256" key="6">
    <source>
        <dbReference type="ARBA" id="ARBA00022989"/>
    </source>
</evidence>
<gene>
    <name evidence="8" type="ORF">GSCOC_T00040995001</name>
</gene>
<accession>A0A068V3M3</accession>
<evidence type="ECO:0000256" key="2">
    <source>
        <dbReference type="ARBA" id="ARBA00006375"/>
    </source>
</evidence>
<evidence type="ECO:0000256" key="3">
    <source>
        <dbReference type="ARBA" id="ARBA00022448"/>
    </source>
</evidence>
<keyword evidence="4" id="KW-0677">Repeat</keyword>
<dbReference type="Proteomes" id="UP000295252">
    <property type="component" value="Chromosome XI"/>
</dbReference>
<comment type="subcellular location">
    <subcellularLocation>
        <location evidence="1">Mitochondrion inner membrane</location>
        <topology evidence="1">Multi-pass membrane protein</topology>
    </subcellularLocation>
</comment>
<dbReference type="AlphaFoldDB" id="A0A068V3M3"/>
<comment type="similarity">
    <text evidence="2">Belongs to the mitochondrial carrier (TC 2.A.29) family.</text>
</comment>
<evidence type="ECO:0000256" key="7">
    <source>
        <dbReference type="ARBA" id="ARBA00023128"/>
    </source>
</evidence>
<evidence type="ECO:0000256" key="1">
    <source>
        <dbReference type="ARBA" id="ARBA00004448"/>
    </source>
</evidence>
<keyword evidence="6" id="KW-0472">Membrane</keyword>
<reference evidence="9" key="1">
    <citation type="journal article" date="2014" name="Science">
        <title>The coffee genome provides insight into the convergent evolution of caffeine biosynthesis.</title>
        <authorList>
            <person name="Denoeud F."/>
            <person name="Carretero-Paulet L."/>
            <person name="Dereeper A."/>
            <person name="Droc G."/>
            <person name="Guyot R."/>
            <person name="Pietrella M."/>
            <person name="Zheng C."/>
            <person name="Alberti A."/>
            <person name="Anthony F."/>
            <person name="Aprea G."/>
            <person name="Aury J.M."/>
            <person name="Bento P."/>
            <person name="Bernard M."/>
            <person name="Bocs S."/>
            <person name="Campa C."/>
            <person name="Cenci A."/>
            <person name="Combes M.C."/>
            <person name="Crouzillat D."/>
            <person name="Da Silva C."/>
            <person name="Daddiego L."/>
            <person name="De Bellis F."/>
            <person name="Dussert S."/>
            <person name="Garsmeur O."/>
            <person name="Gayraud T."/>
            <person name="Guignon V."/>
            <person name="Jahn K."/>
            <person name="Jamilloux V."/>
            <person name="Joet T."/>
            <person name="Labadie K."/>
            <person name="Lan T."/>
            <person name="Leclercq J."/>
            <person name="Lepelley M."/>
            <person name="Leroy T."/>
            <person name="Li L.T."/>
            <person name="Librado P."/>
            <person name="Lopez L."/>
            <person name="Munoz A."/>
            <person name="Noel B."/>
            <person name="Pallavicini A."/>
            <person name="Perrotta G."/>
            <person name="Poncet V."/>
            <person name="Pot D."/>
            <person name="Priyono X."/>
            <person name="Rigoreau M."/>
            <person name="Rouard M."/>
            <person name="Rozas J."/>
            <person name="Tranchant-Dubreuil C."/>
            <person name="VanBuren R."/>
            <person name="Zhang Q."/>
            <person name="Andrade A.C."/>
            <person name="Argout X."/>
            <person name="Bertrand B."/>
            <person name="de Kochko A."/>
            <person name="Graziosi G."/>
            <person name="Henry R.J."/>
            <person name="Jayarama X."/>
            <person name="Ming R."/>
            <person name="Nagai C."/>
            <person name="Rounsley S."/>
            <person name="Sankoff D."/>
            <person name="Giuliano G."/>
            <person name="Albert V.A."/>
            <person name="Wincker P."/>
            <person name="Lashermes P."/>
        </authorList>
    </citation>
    <scope>NUCLEOTIDE SEQUENCE [LARGE SCALE GENOMIC DNA]</scope>
    <source>
        <strain evidence="9">cv. DH200-94</strain>
    </source>
</reference>
<proteinExistence type="inferred from homology"/>
<dbReference type="Gramene" id="CDP14488">
    <property type="protein sequence ID" value="CDP14488"/>
    <property type="gene ID" value="GSCOC_T00040995001"/>
</dbReference>
<protein>
    <submittedName>
        <fullName evidence="8">Uncharacterized protein</fullName>
    </submittedName>
</protein>
<dbReference type="PANTHER" id="PTHR45671">
    <property type="entry name" value="SOLUTE CARRIER FAMILY 25 (MITOCHONDRIAL CARRIER PHOSPHATE CARRIER), MEMBER 3, LIKE-RELATED-RELATED"/>
    <property type="match status" value="1"/>
</dbReference>
<keyword evidence="7" id="KW-0496">Mitochondrion</keyword>
<dbReference type="PANTHER" id="PTHR45671:SF4">
    <property type="entry name" value="MITOCHONDRIAL PHOSPHATE CARRIER PROTEIN 1, MITOCHONDRIAL"/>
    <property type="match status" value="1"/>
</dbReference>
<keyword evidence="5" id="KW-0999">Mitochondrion inner membrane</keyword>
<keyword evidence="3" id="KW-0813">Transport</keyword>
<dbReference type="GO" id="GO:0005315">
    <property type="term" value="F:phosphate transmembrane transporter activity"/>
    <property type="evidence" value="ECO:0007669"/>
    <property type="project" value="InterPro"/>
</dbReference>